<proteinExistence type="predicted"/>
<evidence type="ECO:0000256" key="2">
    <source>
        <dbReference type="SAM" id="Phobius"/>
    </source>
</evidence>
<dbReference type="EMBL" id="PFED01000001">
    <property type="protein sequence ID" value="PJE63351.1"/>
    <property type="molecule type" value="Genomic_DNA"/>
</dbReference>
<feature type="transmembrane region" description="Helical" evidence="2">
    <location>
        <begin position="83"/>
        <end position="116"/>
    </location>
</feature>
<dbReference type="AlphaFoldDB" id="A0A2M8KTY0"/>
<protein>
    <submittedName>
        <fullName evidence="3">Uncharacterized protein</fullName>
    </submittedName>
</protein>
<evidence type="ECO:0000313" key="4">
    <source>
        <dbReference type="Proteomes" id="UP000229554"/>
    </source>
</evidence>
<comment type="caution">
    <text evidence="3">The sequence shown here is derived from an EMBL/GenBank/DDBJ whole genome shotgun (WGS) entry which is preliminary data.</text>
</comment>
<feature type="transmembrane region" description="Helical" evidence="2">
    <location>
        <begin position="7"/>
        <end position="24"/>
    </location>
</feature>
<evidence type="ECO:0000313" key="3">
    <source>
        <dbReference type="EMBL" id="PJE63351.1"/>
    </source>
</evidence>
<reference evidence="4" key="1">
    <citation type="submission" date="2017-09" db="EMBL/GenBank/DDBJ databases">
        <title>Depth-based differentiation of microbial function through sediment-hosted aquifers and enrichment of novel symbionts in the deep terrestrial subsurface.</title>
        <authorList>
            <person name="Probst A.J."/>
            <person name="Ladd B."/>
            <person name="Jarett J.K."/>
            <person name="Geller-Mcgrath D.E."/>
            <person name="Sieber C.M.K."/>
            <person name="Emerson J.B."/>
            <person name="Anantharaman K."/>
            <person name="Thomas B.C."/>
            <person name="Malmstrom R."/>
            <person name="Stieglmeier M."/>
            <person name="Klingl A."/>
            <person name="Woyke T."/>
            <person name="Ryan C.M."/>
            <person name="Banfield J.F."/>
        </authorList>
    </citation>
    <scope>NUCLEOTIDE SEQUENCE [LARGE SCALE GENOMIC DNA]</scope>
</reference>
<dbReference type="Proteomes" id="UP000229554">
    <property type="component" value="Unassembled WGS sequence"/>
</dbReference>
<feature type="coiled-coil region" evidence="1">
    <location>
        <begin position="149"/>
        <end position="176"/>
    </location>
</feature>
<feature type="transmembrane region" description="Helical" evidence="2">
    <location>
        <begin position="123"/>
        <end position="144"/>
    </location>
</feature>
<gene>
    <name evidence="3" type="ORF">COU88_00035</name>
</gene>
<keyword evidence="1" id="KW-0175">Coiled coil</keyword>
<keyword evidence="2" id="KW-1133">Transmembrane helix</keyword>
<organism evidence="3 4">
    <name type="scientific">Candidatus Roizmanbacteria bacterium CG10_big_fil_rev_8_21_14_0_10_39_6</name>
    <dbReference type="NCBI Taxonomy" id="1974853"/>
    <lineage>
        <taxon>Bacteria</taxon>
        <taxon>Candidatus Roizmaniibacteriota</taxon>
    </lineage>
</organism>
<evidence type="ECO:0000256" key="1">
    <source>
        <dbReference type="SAM" id="Coils"/>
    </source>
</evidence>
<name>A0A2M8KTY0_9BACT</name>
<keyword evidence="2" id="KW-0472">Membrane</keyword>
<sequence length="229" mass="26774">MQNKLSYTVELFGVVITTFVALFFAYSPFAIYDLQVVACLFIAYFFLRKRFHMSPFLYLIEALIFIFIVLMTVFSTGGMSSPFFFLLYFLLFAVSLLLTGSISLILTLLLVVLFLFSSPSGSVMEFVPVFSLPFIAPFAQYLGFLKTKYTRQRELLEQIEKKKAKIERSKDYEKEQTLIFLTTTLYRQVEDVNERIINFMGDADLQYLRIKVKQIQGLIHEFREYVEKI</sequence>
<accession>A0A2M8KTY0</accession>
<keyword evidence="2" id="KW-0812">Transmembrane</keyword>
<feature type="transmembrane region" description="Helical" evidence="2">
    <location>
        <begin position="56"/>
        <end position="77"/>
    </location>
</feature>